<evidence type="ECO:0000256" key="1">
    <source>
        <dbReference type="SAM" id="Coils"/>
    </source>
</evidence>
<reference evidence="4 5" key="1">
    <citation type="submission" date="2022-04" db="EMBL/GenBank/DDBJ databases">
        <title>Halobacillus sp. isolated from saltern.</title>
        <authorList>
            <person name="Won M."/>
            <person name="Lee C.-M."/>
            <person name="Woen H.-Y."/>
            <person name="Kwon S.-W."/>
        </authorList>
    </citation>
    <scope>NUCLEOTIDE SEQUENCE [LARGE SCALE GENOMIC DNA]</scope>
    <source>
        <strain evidence="4 5">SSTM10-2</strain>
    </source>
</reference>
<organism evidence="4 5">
    <name type="scientific">Halobacillus shinanisalinarum</name>
    <dbReference type="NCBI Taxonomy" id="2932258"/>
    <lineage>
        <taxon>Bacteria</taxon>
        <taxon>Bacillati</taxon>
        <taxon>Bacillota</taxon>
        <taxon>Bacilli</taxon>
        <taxon>Bacillales</taxon>
        <taxon>Bacillaceae</taxon>
        <taxon>Halobacillus</taxon>
    </lineage>
</organism>
<feature type="coiled-coil region" evidence="1">
    <location>
        <begin position="159"/>
        <end position="186"/>
    </location>
</feature>
<keyword evidence="3" id="KW-0812">Transmembrane</keyword>
<evidence type="ECO:0000313" key="4">
    <source>
        <dbReference type="EMBL" id="UOQ95088.1"/>
    </source>
</evidence>
<evidence type="ECO:0008006" key="6">
    <source>
        <dbReference type="Google" id="ProtNLM"/>
    </source>
</evidence>
<dbReference type="RefSeq" id="WP_244754941.1">
    <property type="nucleotide sequence ID" value="NZ_CP095074.1"/>
</dbReference>
<gene>
    <name evidence="4" type="ORF">MUO14_09230</name>
</gene>
<name>A0ABY4H4J5_9BACI</name>
<proteinExistence type="predicted"/>
<keyword evidence="3" id="KW-1133">Transmembrane helix</keyword>
<feature type="region of interest" description="Disordered" evidence="2">
    <location>
        <begin position="339"/>
        <end position="369"/>
    </location>
</feature>
<feature type="transmembrane region" description="Helical" evidence="3">
    <location>
        <begin position="136"/>
        <end position="159"/>
    </location>
</feature>
<sequence length="369" mass="42353">MRVLFTSKLEGEIKSFQPYPFHEAVEKTEELDTKWKKKNTEPIPLDFMICNDEGDKLYKGTYVVGSEDTTNIYDHVCRKLIQMPMNHKQQETERDILLQHLTSHTPTTYKLDVTELLEKDSSNQKGWKNLSKRQKIMTGSFACLVIVTIVMAVALVFMLRSQSQAMQQMDQELAEVKATKNVYETAVTGDMTEAIDELQAQRKLTESAQEALIHFLLSKKNYEEAVKEAGKEQTSFLAGQIMQLHGIEELQTFQESYPSPAGAFEIAYHTEDYEKAIAVGDVPMTAERYKEKGMAYLRLGQLEEAKKMASEAKSDGLNEKISTYEQLEQQLAQINSQIEMEKQSDDKNQDKIKELEEQKKELQNKQNHL</sequence>
<dbReference type="Proteomes" id="UP000831880">
    <property type="component" value="Chromosome"/>
</dbReference>
<keyword evidence="3" id="KW-0472">Membrane</keyword>
<protein>
    <recommendedName>
        <fullName evidence="6">Type VII secretion protein EssB</fullName>
    </recommendedName>
</protein>
<feature type="compositionally biased region" description="Basic and acidic residues" evidence="2">
    <location>
        <begin position="339"/>
        <end position="363"/>
    </location>
</feature>
<keyword evidence="5" id="KW-1185">Reference proteome</keyword>
<keyword evidence="1" id="KW-0175">Coiled coil</keyword>
<evidence type="ECO:0000313" key="5">
    <source>
        <dbReference type="Proteomes" id="UP000831880"/>
    </source>
</evidence>
<accession>A0ABY4H4J5</accession>
<evidence type="ECO:0000256" key="2">
    <source>
        <dbReference type="SAM" id="MobiDB-lite"/>
    </source>
</evidence>
<evidence type="ECO:0000256" key="3">
    <source>
        <dbReference type="SAM" id="Phobius"/>
    </source>
</evidence>
<dbReference type="EMBL" id="CP095074">
    <property type="protein sequence ID" value="UOQ95088.1"/>
    <property type="molecule type" value="Genomic_DNA"/>
</dbReference>